<protein>
    <submittedName>
        <fullName evidence="2">Uncharacterized protein</fullName>
    </submittedName>
</protein>
<proteinExistence type="predicted"/>
<reference evidence="2" key="1">
    <citation type="submission" date="2018-01" db="EMBL/GenBank/DDBJ databases">
        <authorList>
            <person name="Mao J.F."/>
        </authorList>
    </citation>
    <scope>NUCLEOTIDE SEQUENCE</scope>
    <source>
        <strain evidence="2">Huo1</strain>
        <tissue evidence="2">Leaf</tissue>
    </source>
</reference>
<dbReference type="Proteomes" id="UP000298416">
    <property type="component" value="Unassembled WGS sequence"/>
</dbReference>
<evidence type="ECO:0000256" key="1">
    <source>
        <dbReference type="SAM" id="MobiDB-lite"/>
    </source>
</evidence>
<dbReference type="Pfam" id="PF12043">
    <property type="entry name" value="DUF3527"/>
    <property type="match status" value="2"/>
</dbReference>
<dbReference type="AlphaFoldDB" id="A0A8X8ZBP7"/>
<dbReference type="InterPro" id="IPR021916">
    <property type="entry name" value="DUF3527"/>
</dbReference>
<name>A0A8X8ZBP7_SALSN</name>
<organism evidence="2">
    <name type="scientific">Salvia splendens</name>
    <name type="common">Scarlet sage</name>
    <dbReference type="NCBI Taxonomy" id="180675"/>
    <lineage>
        <taxon>Eukaryota</taxon>
        <taxon>Viridiplantae</taxon>
        <taxon>Streptophyta</taxon>
        <taxon>Embryophyta</taxon>
        <taxon>Tracheophyta</taxon>
        <taxon>Spermatophyta</taxon>
        <taxon>Magnoliopsida</taxon>
        <taxon>eudicotyledons</taxon>
        <taxon>Gunneridae</taxon>
        <taxon>Pentapetalae</taxon>
        <taxon>asterids</taxon>
        <taxon>lamiids</taxon>
        <taxon>Lamiales</taxon>
        <taxon>Lamiaceae</taxon>
        <taxon>Nepetoideae</taxon>
        <taxon>Mentheae</taxon>
        <taxon>Salviinae</taxon>
        <taxon>Salvia</taxon>
        <taxon>Salvia subgen. Calosphace</taxon>
        <taxon>core Calosphace</taxon>
    </lineage>
</organism>
<dbReference type="EMBL" id="PNBA02000015">
    <property type="protein sequence ID" value="KAG6399327.1"/>
    <property type="molecule type" value="Genomic_DNA"/>
</dbReference>
<dbReference type="OrthoDB" id="1939710at2759"/>
<evidence type="ECO:0000313" key="2">
    <source>
        <dbReference type="EMBL" id="KAG6399327.1"/>
    </source>
</evidence>
<reference evidence="2" key="2">
    <citation type="submission" date="2020-08" db="EMBL/GenBank/DDBJ databases">
        <title>Plant Genome Project.</title>
        <authorList>
            <person name="Zhang R.-G."/>
        </authorList>
    </citation>
    <scope>NUCLEOTIDE SEQUENCE</scope>
    <source>
        <strain evidence="2">Huo1</strain>
        <tissue evidence="2">Leaf</tissue>
    </source>
</reference>
<evidence type="ECO:0000313" key="3">
    <source>
        <dbReference type="Proteomes" id="UP000298416"/>
    </source>
</evidence>
<dbReference type="PANTHER" id="PTHR31390">
    <property type="entry name" value="EXPRESSED PROTEIN"/>
    <property type="match status" value="1"/>
</dbReference>
<sequence>MDLNFDKYCLLDGSPTTVLPVPRPRSCVVSRKPSGKPGFGNETPSLTGEFETDFGDCYSGSCRDVLFQGISREGGEVLKRESVYQSSRKTSLVQERGAAVGRKKIEFSPRTASAFPIGIIDSLCSSDEESSVMSFLEQSTASGYGNGAYDDSAITLEFDTAATEEASSLQAKDLSFSLHRSLSARFGSPRSPANTGRDSSRSSSSSRGRFSHVKNMLDPFVKSMSRRSPLSNYNDLHGELTSGRSTLSGILEKPHHVEHNHQYEEKENHNSAPQCSPAHLHGLLKTGSKHGTPFFQFSVKSPEDVYVAKIWKVGNASTWVYTFHMLPNKRKRGTSGWGLKECNRESSMVGWMHVTCRLHTEFEGAGESNDSMMTEFVLYDVLHSRKSTGCTGQFVSSAAATLPPELEIAAIVMQVPLEKRESLKFKSGDKKIDATSPNLLDHCRLGKAKEGVSDTSSPGNLHVVIPAGNHSLPANGSCGPSPLLDRWRLGGGCDCGGWDMTCPLSVFTNKIAEEHQTELFVQGRKDNTPAFSMKVIEGGKYAVGFHAQLSSLQAFSICVATLHATEASPSGRERREPTLECDVLKVSTEEEIKSMVDAIAELEKSKVKKMEQVVPSFVLNPPFSPIARV</sequence>
<comment type="caution">
    <text evidence="2">The sequence shown here is derived from an EMBL/GenBank/DDBJ whole genome shotgun (WGS) entry which is preliminary data.</text>
</comment>
<gene>
    <name evidence="2" type="ORF">SASPL_140803</name>
</gene>
<feature type="region of interest" description="Disordered" evidence="1">
    <location>
        <begin position="185"/>
        <end position="210"/>
    </location>
</feature>
<keyword evidence="3" id="KW-1185">Reference proteome</keyword>
<accession>A0A8X8ZBP7</accession>
<dbReference type="PANTHER" id="PTHR31390:SF0">
    <property type="entry name" value="DOMAIN PROTEIN, PUTATIVE (DUF3527)-RELATED"/>
    <property type="match status" value="1"/>
</dbReference>